<organism evidence="4 5">
    <name type="scientific">Prorocentrum cordatum</name>
    <dbReference type="NCBI Taxonomy" id="2364126"/>
    <lineage>
        <taxon>Eukaryota</taxon>
        <taxon>Sar</taxon>
        <taxon>Alveolata</taxon>
        <taxon>Dinophyceae</taxon>
        <taxon>Prorocentrales</taxon>
        <taxon>Prorocentraceae</taxon>
        <taxon>Prorocentrum</taxon>
    </lineage>
</organism>
<evidence type="ECO:0000256" key="1">
    <source>
        <dbReference type="ARBA" id="ARBA00022737"/>
    </source>
</evidence>
<gene>
    <name evidence="4" type="ORF">PCOR1329_LOCUS75881</name>
</gene>
<comment type="caution">
    <text evidence="4">The sequence shown here is derived from an EMBL/GenBank/DDBJ whole genome shotgun (WGS) entry which is preliminary data.</text>
</comment>
<dbReference type="InterPro" id="IPR011990">
    <property type="entry name" value="TPR-like_helical_dom_sf"/>
</dbReference>
<feature type="repeat" description="PPR" evidence="2">
    <location>
        <begin position="322"/>
        <end position="356"/>
    </location>
</feature>
<evidence type="ECO:0000259" key="3">
    <source>
        <dbReference type="Pfam" id="PF17177"/>
    </source>
</evidence>
<name>A0ABN9XIE9_9DINO</name>
<dbReference type="Pfam" id="PF17177">
    <property type="entry name" value="PPR_long"/>
    <property type="match status" value="1"/>
</dbReference>
<proteinExistence type="predicted"/>
<dbReference type="Gene3D" id="1.25.40.10">
    <property type="entry name" value="Tetratricopeptide repeat domain"/>
    <property type="match status" value="2"/>
</dbReference>
<feature type="repeat" description="PPR" evidence="2">
    <location>
        <begin position="184"/>
        <end position="218"/>
    </location>
</feature>
<dbReference type="EMBL" id="CAUYUJ010020391">
    <property type="protein sequence ID" value="CAK0897815.1"/>
    <property type="molecule type" value="Genomic_DNA"/>
</dbReference>
<sequence length="457" mass="48570">MEAVSAPEMQALHLAAERQHGYCPAAAAAHGAEFVAEADGVRLVPAFGPELERLAAAEEAELGVPFAERRGEGALQLTDEALLLAGDRALKRAPGMRAEEWVSVAARVEGTVGALNAHMHEATTRGGVAEAVQLLDDMRSRAAQPDVVTYTTLVKGHVRKGTAASARSAEALMEQALAEGVRVDVMACSALLEVFAKAGDCDGVRRWVGKMSQLRVPPDGRCYALAVQAYAQAGQLDEAEQWLERADRERVSGLKPHIALLGVHSQSGDAEAAERIFRRMLSRGLSPDTQCYNLVLDACSRGGRPDRAEHWLSELEAGPGPDVCSFNFAMNAHGHAGDGAAARRLLGRLLERGLQPTAHTYAALAVAPERAGGWQEVEGLLREMRAASLGTDARMASMLLSAHANAGPGRSGAAAEAFRGLPAEHRRDRRVHAALRRALGREEAARVIDAGLRQGAS</sequence>
<feature type="repeat" description="PPR" evidence="2">
    <location>
        <begin position="253"/>
        <end position="287"/>
    </location>
</feature>
<dbReference type="PROSITE" id="PS51375">
    <property type="entry name" value="PPR"/>
    <property type="match status" value="3"/>
</dbReference>
<dbReference type="NCBIfam" id="TIGR00756">
    <property type="entry name" value="PPR"/>
    <property type="match status" value="1"/>
</dbReference>
<dbReference type="SUPFAM" id="SSF48452">
    <property type="entry name" value="TPR-like"/>
    <property type="match status" value="1"/>
</dbReference>
<keyword evidence="5" id="KW-1185">Reference proteome</keyword>
<dbReference type="InterPro" id="IPR002885">
    <property type="entry name" value="PPR_rpt"/>
</dbReference>
<reference evidence="4" key="1">
    <citation type="submission" date="2023-10" db="EMBL/GenBank/DDBJ databases">
        <authorList>
            <person name="Chen Y."/>
            <person name="Shah S."/>
            <person name="Dougan E. K."/>
            <person name="Thang M."/>
            <person name="Chan C."/>
        </authorList>
    </citation>
    <scope>NUCLEOTIDE SEQUENCE [LARGE SCALE GENOMIC DNA]</scope>
</reference>
<protein>
    <recommendedName>
        <fullName evidence="3">PROP1-like PPR domain-containing protein</fullName>
    </recommendedName>
</protein>
<evidence type="ECO:0000313" key="4">
    <source>
        <dbReference type="EMBL" id="CAK0897815.1"/>
    </source>
</evidence>
<accession>A0ABN9XIE9</accession>
<dbReference type="Proteomes" id="UP001189429">
    <property type="component" value="Unassembled WGS sequence"/>
</dbReference>
<keyword evidence="1" id="KW-0677">Repeat</keyword>
<dbReference type="PANTHER" id="PTHR47447:SF17">
    <property type="entry name" value="OS12G0638900 PROTEIN"/>
    <property type="match status" value="1"/>
</dbReference>
<dbReference type="InterPro" id="IPR033443">
    <property type="entry name" value="PROP1-like_PPR_dom"/>
</dbReference>
<evidence type="ECO:0000313" key="5">
    <source>
        <dbReference type="Proteomes" id="UP001189429"/>
    </source>
</evidence>
<dbReference type="PANTHER" id="PTHR47447">
    <property type="entry name" value="OS03G0856100 PROTEIN"/>
    <property type="match status" value="1"/>
</dbReference>
<dbReference type="Pfam" id="PF01535">
    <property type="entry name" value="PPR"/>
    <property type="match status" value="1"/>
</dbReference>
<evidence type="ECO:0000256" key="2">
    <source>
        <dbReference type="PROSITE-ProRule" id="PRU00708"/>
    </source>
</evidence>
<feature type="domain" description="PROP1-like PPR" evidence="3">
    <location>
        <begin position="115"/>
        <end position="271"/>
    </location>
</feature>